<evidence type="ECO:0000256" key="4">
    <source>
        <dbReference type="ARBA" id="ARBA00022723"/>
    </source>
</evidence>
<evidence type="ECO:0000256" key="5">
    <source>
        <dbReference type="ARBA" id="ARBA00023002"/>
    </source>
</evidence>
<evidence type="ECO:0000256" key="1">
    <source>
        <dbReference type="ARBA" id="ARBA00001971"/>
    </source>
</evidence>
<protein>
    <submittedName>
        <fullName evidence="9">Trichodiene oxygenase</fullName>
    </submittedName>
</protein>
<evidence type="ECO:0000313" key="9">
    <source>
        <dbReference type="EMBL" id="KAK8130693.1"/>
    </source>
</evidence>
<dbReference type="InterPro" id="IPR002401">
    <property type="entry name" value="Cyt_P450_E_grp-I"/>
</dbReference>
<dbReference type="GO" id="GO:0005506">
    <property type="term" value="F:iron ion binding"/>
    <property type="evidence" value="ECO:0007669"/>
    <property type="project" value="InterPro"/>
</dbReference>
<keyword evidence="7" id="KW-0503">Monooxygenase</keyword>
<dbReference type="CDD" id="cd11062">
    <property type="entry name" value="CYP58-like"/>
    <property type="match status" value="1"/>
</dbReference>
<dbReference type="Gene3D" id="1.10.630.10">
    <property type="entry name" value="Cytochrome P450"/>
    <property type="match status" value="1"/>
</dbReference>
<evidence type="ECO:0000256" key="7">
    <source>
        <dbReference type="ARBA" id="ARBA00023033"/>
    </source>
</evidence>
<dbReference type="Proteomes" id="UP001392437">
    <property type="component" value="Unassembled WGS sequence"/>
</dbReference>
<name>A0AAW0RAB4_9PEZI</name>
<dbReference type="InterPro" id="IPR036396">
    <property type="entry name" value="Cyt_P450_sf"/>
</dbReference>
<accession>A0AAW0RAB4</accession>
<evidence type="ECO:0000256" key="8">
    <source>
        <dbReference type="PIRSR" id="PIRSR602401-1"/>
    </source>
</evidence>
<dbReference type="EMBL" id="JAQQWP010000002">
    <property type="protein sequence ID" value="KAK8130693.1"/>
    <property type="molecule type" value="Genomic_DNA"/>
</dbReference>
<comment type="similarity">
    <text evidence="2">Belongs to the cytochrome P450 family.</text>
</comment>
<dbReference type="GO" id="GO:0020037">
    <property type="term" value="F:heme binding"/>
    <property type="evidence" value="ECO:0007669"/>
    <property type="project" value="InterPro"/>
</dbReference>
<dbReference type="AlphaFoldDB" id="A0AAW0RAB4"/>
<comment type="cofactor">
    <cofactor evidence="1 8">
        <name>heme</name>
        <dbReference type="ChEBI" id="CHEBI:30413"/>
    </cofactor>
</comment>
<evidence type="ECO:0000313" key="10">
    <source>
        <dbReference type="Proteomes" id="UP001392437"/>
    </source>
</evidence>
<comment type="caution">
    <text evidence="9">The sequence shown here is derived from an EMBL/GenBank/DDBJ whole genome shotgun (WGS) entry which is preliminary data.</text>
</comment>
<keyword evidence="5" id="KW-0560">Oxidoreductase</keyword>
<evidence type="ECO:0000256" key="6">
    <source>
        <dbReference type="ARBA" id="ARBA00023004"/>
    </source>
</evidence>
<keyword evidence="4 8" id="KW-0479">Metal-binding</keyword>
<feature type="binding site" description="axial binding residue" evidence="8">
    <location>
        <position position="417"/>
    </location>
    <ligand>
        <name>heme</name>
        <dbReference type="ChEBI" id="CHEBI:30413"/>
    </ligand>
    <ligandPart>
        <name>Fe</name>
        <dbReference type="ChEBI" id="CHEBI:18248"/>
    </ligandPart>
</feature>
<dbReference type="PANTHER" id="PTHR24305:SF157">
    <property type="entry name" value="N-ACETYLTRYPTOPHAN 6-HYDROXYLASE IVOC-RELATED"/>
    <property type="match status" value="1"/>
</dbReference>
<sequence length="482" mass="54422">MTPFYDFWYDVVKGGTYLWEIRKMHDIYGPIVRINPNEVHINDPEYYHNIYAGGTRRVDKDPSTIAGFGVPDSVGATVDHSLHRQRRGYMNPYFARRSIVSLEPLIHERIMALLRRLDQAHATGTPISLDKAFSAMAADIITSHCFGYHYDYLGLPDLHDPIRKGLKGMSGVFHWTRFLPWLSRLMKALPVAVVRRAQPAAADLLDLRGSLEMNLKRILQAKKAGDPTSKSLIIEALGDARIPPEEGSMRRLVDEGQVFILAGTENSARALALGVFYLLENRALLARVREDLASVADIPDEALTLQSLEALPYLALADRFLSSFMNTKTGVVKESIRLSHGPVTRLPRVATEETLQYKEYAIPPGTPVSQISYFVHTNEDIFPDPFRFDPDRWVRETRRGFPLNNYLASFTKGSRQCLGMGLAYAEIYLTFARLLRHFDMDLVNTTMDDIQIHKAFVIGHPRVVKGRGAEQGEVKILVTGKR</sequence>
<proteinExistence type="inferred from homology"/>
<organism evidence="9 10">
    <name type="scientific">Apiospora kogelbergensis</name>
    <dbReference type="NCBI Taxonomy" id="1337665"/>
    <lineage>
        <taxon>Eukaryota</taxon>
        <taxon>Fungi</taxon>
        <taxon>Dikarya</taxon>
        <taxon>Ascomycota</taxon>
        <taxon>Pezizomycotina</taxon>
        <taxon>Sordariomycetes</taxon>
        <taxon>Xylariomycetidae</taxon>
        <taxon>Amphisphaeriales</taxon>
        <taxon>Apiosporaceae</taxon>
        <taxon>Apiospora</taxon>
    </lineage>
</organism>
<dbReference type="PANTHER" id="PTHR24305">
    <property type="entry name" value="CYTOCHROME P450"/>
    <property type="match status" value="1"/>
</dbReference>
<dbReference type="GO" id="GO:0004497">
    <property type="term" value="F:monooxygenase activity"/>
    <property type="evidence" value="ECO:0007669"/>
    <property type="project" value="UniProtKB-KW"/>
</dbReference>
<evidence type="ECO:0000256" key="3">
    <source>
        <dbReference type="ARBA" id="ARBA00022617"/>
    </source>
</evidence>
<dbReference type="InterPro" id="IPR050121">
    <property type="entry name" value="Cytochrome_P450_monoxygenase"/>
</dbReference>
<evidence type="ECO:0000256" key="2">
    <source>
        <dbReference type="ARBA" id="ARBA00010617"/>
    </source>
</evidence>
<dbReference type="PRINTS" id="PR00463">
    <property type="entry name" value="EP450I"/>
</dbReference>
<keyword evidence="10" id="KW-1185">Reference proteome</keyword>
<dbReference type="Pfam" id="PF00067">
    <property type="entry name" value="p450"/>
    <property type="match status" value="1"/>
</dbReference>
<keyword evidence="6 8" id="KW-0408">Iron</keyword>
<dbReference type="InterPro" id="IPR001128">
    <property type="entry name" value="Cyt_P450"/>
</dbReference>
<dbReference type="GO" id="GO:0016705">
    <property type="term" value="F:oxidoreductase activity, acting on paired donors, with incorporation or reduction of molecular oxygen"/>
    <property type="evidence" value="ECO:0007669"/>
    <property type="project" value="InterPro"/>
</dbReference>
<reference evidence="9 10" key="1">
    <citation type="submission" date="2023-01" db="EMBL/GenBank/DDBJ databases">
        <title>Analysis of 21 Apiospora genomes using comparative genomics revels a genus with tremendous synthesis potential of carbohydrate active enzymes and secondary metabolites.</title>
        <authorList>
            <person name="Sorensen T."/>
        </authorList>
    </citation>
    <scope>NUCLEOTIDE SEQUENCE [LARGE SCALE GENOMIC DNA]</scope>
    <source>
        <strain evidence="9 10">CBS 117206</strain>
    </source>
</reference>
<keyword evidence="3 8" id="KW-0349">Heme</keyword>
<dbReference type="PRINTS" id="PR00385">
    <property type="entry name" value="P450"/>
</dbReference>
<gene>
    <name evidence="9" type="ORF">PG999_003073</name>
</gene>
<dbReference type="SUPFAM" id="SSF48264">
    <property type="entry name" value="Cytochrome P450"/>
    <property type="match status" value="1"/>
</dbReference>